<dbReference type="PANTHER" id="PTHR10974">
    <property type="entry name" value="FI08016P-RELATED"/>
    <property type="match status" value="1"/>
</dbReference>
<dbReference type="Pfam" id="PF00057">
    <property type="entry name" value="Ldl_recept_a"/>
    <property type="match status" value="1"/>
</dbReference>
<dbReference type="Pfam" id="PF00089">
    <property type="entry name" value="Trypsin"/>
    <property type="match status" value="1"/>
</dbReference>
<dbReference type="FunFam" id="3.40.720.10:FF:000017">
    <property type="entry name" value="Predicted protein"/>
    <property type="match status" value="1"/>
</dbReference>
<feature type="transmembrane region" description="Helical" evidence="3">
    <location>
        <begin position="56"/>
        <end position="75"/>
    </location>
</feature>
<comment type="caution">
    <text evidence="2">Lacks conserved residue(s) required for the propagation of feature annotation.</text>
</comment>
<evidence type="ECO:0000256" key="2">
    <source>
        <dbReference type="PROSITE-ProRule" id="PRU00124"/>
    </source>
</evidence>
<dbReference type="GO" id="GO:0006508">
    <property type="term" value="P:proteolysis"/>
    <property type="evidence" value="ECO:0007669"/>
    <property type="project" value="InterPro"/>
</dbReference>
<dbReference type="InterPro" id="IPR023415">
    <property type="entry name" value="LDLR_class-A_CS"/>
</dbReference>
<dbReference type="SMART" id="SM00020">
    <property type="entry name" value="Tryp_SPc"/>
    <property type="match status" value="1"/>
</dbReference>
<comment type="caution">
    <text evidence="5">The sequence shown here is derived from an EMBL/GenBank/DDBJ whole genome shotgun (WGS) entry which is preliminary data.</text>
</comment>
<name>A0A8J2NT00_9HEXA</name>
<proteinExistence type="predicted"/>
<evidence type="ECO:0000256" key="1">
    <source>
        <dbReference type="ARBA" id="ARBA00023157"/>
    </source>
</evidence>
<accession>A0A8J2NT00</accession>
<protein>
    <recommendedName>
        <fullName evidence="4">Peptidase S1 domain-containing protein</fullName>
    </recommendedName>
</protein>
<sequence>MKSAEPHHKISSSALGRYYPKRINRYLINPLWHKSRPKQYNFIVFPEKLFRRKRNLLYLTCLISLLSILLLILAYDPLEEHTLDVTILFRVPLFVGIDSPDETLFPKRFRVIPPPSSNNGTNLELFPWNSNETQKLIKEAQDIYTTFHPTLNSSIDGETCVIRHQNPFDPSILHLIRRPKPISCKGSVPSIFTTDLEFLLVQSPPEVWALTNCCYRVIQRRDDFQSEISVMCYPILRSRTKIFFEFIQVNCHTIPSEGRPSQEVPIDTFAFILPTQKPKKYIPDIEVTGRNFIFGPPPTPAPNVIVLVLSSVSRMSFYRTMPSTVVYLNNYLNAFEFTKFSKTGSDFSSLLALLTGQSVEQSIEKWGRKNGADFDNCPFIWKRYASQGYSTLFAEDSIAGTFNNKKPGFLTQPTQYYFRAASLTGQGFCLGSKLAAEKVFDYSQKLTQTASRFFQVLHFSALTEPHESGAVNLDQIFRRNLELIRPYLNNTALVFLSTQGNPRGNLRQTIPGSIEDRNPFLFYALPDWLENNYYSAFQNVFENQNKFTTAYDVHQTLKDLLTLNMSTTNLDSRQRMAVKSIHKHEESIKSLEKFKNQYERATEMFLETAGSSALEQALKLNHTNPLELNVSNLNLSARFEYPPPHQTQWNITYIENLYQAYLEKLQRIYTSNLTKAFGKALTSDPDEILEGKENTLNTIMINSQHGISHFSNFPPNRECELAGIDVHSCPCIDMTPVDLPKNQLLAKELATAVLKTIHKIFYSYNLMFTYCSFLKFSKAIYLTSSKPRTEPDSNHYRIVFQVTPGGGIFEATIRKVKGKIQIPGINRLNPYHEDSKCLGIEELKQFCICGRGPVKFPRVENVRPIDLEGCAMRVLNPFVSYYILFLLISELDCVSCNGEENFYPNEENCGMTEEIPGDIRTSNPWTVAIYVRRSFKSPWEYFLTGSITSSTTVLTVFGGGYGQPPYKNRDKRYYIPPPNHYLVVAGLLSTDLNDADGFTQFANVSYVHPYNGNSSGNRDYHLVVFRLSTPIKLDSPYSRPICQPFAILPFLRSVGFEGRFSDIIQFREERGFLGGFNSPPNSKGPFPATFVLTKSSVDRLCFNTYKYHYRSETEEIFCSRMTPAPEKSNSTCITHGSALVWETSDYAISFIPALGPPRFYGVGPVGLIPRRDRGQCGLGSTYFIIIIYNAIDWMKYHMICSPDTFPCSDGKCIPLEQVCDGKSDCSEGEDEDPIYCQATKRCKSSNSYQCGLEGKCISLDKIGDGKKDCPSGSDEDTSLVINRRIFVQQELDRTEQEKCFPIPATEGVVIDCFNNEKGKVNCFEAVPGTEVTISCAQYYSPTHKINFIKMRCYDDRTWKPFRSFSCQPECGLLGTEVQEYIIQGEPVKSKTSFPWHAALFQAKKDLGNFEYICGASLIERNVLLTAGHCTTDEEGHPFDLQGLRVVLDSLSTNFTEILEKENAHIFEVEEIWRPWTYTAKSLQSDIAIVKLSQPVVYTQTIKPICYLLKKFINVPITASIGKVPGFGVTETGDLSSSLKYVNVQVVDGSECDGISSDKFCAKPIKEDQGLCYGDSGGGLIFPSDTKSYSASYVLKGIVSDRQRPSGYRCEQDTNSISGFTHTDSHSEWILTILESIDTNPDA</sequence>
<dbReference type="CDD" id="cd00112">
    <property type="entry name" value="LDLa"/>
    <property type="match status" value="1"/>
</dbReference>
<dbReference type="PROSITE" id="PS00134">
    <property type="entry name" value="TRYPSIN_HIS"/>
    <property type="match status" value="1"/>
</dbReference>
<dbReference type="InterPro" id="IPR004245">
    <property type="entry name" value="DUF229"/>
</dbReference>
<keyword evidence="1 2" id="KW-1015">Disulfide bond</keyword>
<dbReference type="Pfam" id="PF02995">
    <property type="entry name" value="DUF229"/>
    <property type="match status" value="2"/>
</dbReference>
<dbReference type="PANTHER" id="PTHR10974:SF1">
    <property type="entry name" value="FI08016P-RELATED"/>
    <property type="match status" value="1"/>
</dbReference>
<evidence type="ECO:0000259" key="4">
    <source>
        <dbReference type="PROSITE" id="PS50240"/>
    </source>
</evidence>
<dbReference type="PROSITE" id="PS50068">
    <property type="entry name" value="LDLRA_2"/>
    <property type="match status" value="2"/>
</dbReference>
<dbReference type="EMBL" id="CAJVCH010066475">
    <property type="protein sequence ID" value="CAG7720018.1"/>
    <property type="molecule type" value="Genomic_DNA"/>
</dbReference>
<keyword evidence="6" id="KW-1185">Reference proteome</keyword>
<dbReference type="PROSITE" id="PS50240">
    <property type="entry name" value="TRYPSIN_DOM"/>
    <property type="match status" value="1"/>
</dbReference>
<dbReference type="GO" id="GO:0004252">
    <property type="term" value="F:serine-type endopeptidase activity"/>
    <property type="evidence" value="ECO:0007669"/>
    <property type="project" value="InterPro"/>
</dbReference>
<evidence type="ECO:0000256" key="3">
    <source>
        <dbReference type="SAM" id="Phobius"/>
    </source>
</evidence>
<dbReference type="Proteomes" id="UP000708208">
    <property type="component" value="Unassembled WGS sequence"/>
</dbReference>
<dbReference type="InterPro" id="IPR002172">
    <property type="entry name" value="LDrepeatLR_classA_rpt"/>
</dbReference>
<dbReference type="CDD" id="cd00190">
    <property type="entry name" value="Tryp_SPc"/>
    <property type="match status" value="1"/>
</dbReference>
<feature type="domain" description="Peptidase S1" evidence="4">
    <location>
        <begin position="1381"/>
        <end position="1634"/>
    </location>
</feature>
<dbReference type="InterPro" id="IPR018114">
    <property type="entry name" value="TRYPSIN_HIS"/>
</dbReference>
<dbReference type="OrthoDB" id="413313at2759"/>
<dbReference type="CDD" id="cd16021">
    <property type="entry name" value="ALP_like"/>
    <property type="match status" value="1"/>
</dbReference>
<organism evidence="5 6">
    <name type="scientific">Allacma fusca</name>
    <dbReference type="NCBI Taxonomy" id="39272"/>
    <lineage>
        <taxon>Eukaryota</taxon>
        <taxon>Metazoa</taxon>
        <taxon>Ecdysozoa</taxon>
        <taxon>Arthropoda</taxon>
        <taxon>Hexapoda</taxon>
        <taxon>Collembola</taxon>
        <taxon>Symphypleona</taxon>
        <taxon>Sminthuridae</taxon>
        <taxon>Allacma</taxon>
    </lineage>
</organism>
<keyword evidence="3" id="KW-1133">Transmembrane helix</keyword>
<reference evidence="5" key="1">
    <citation type="submission" date="2021-06" db="EMBL/GenBank/DDBJ databases">
        <authorList>
            <person name="Hodson N. C."/>
            <person name="Mongue J. A."/>
            <person name="Jaron S. K."/>
        </authorList>
    </citation>
    <scope>NUCLEOTIDE SEQUENCE</scope>
</reference>
<keyword evidence="3" id="KW-0812">Transmembrane</keyword>
<dbReference type="PROSITE" id="PS01209">
    <property type="entry name" value="LDLRA_1"/>
    <property type="match status" value="1"/>
</dbReference>
<gene>
    <name evidence="5" type="ORF">AFUS01_LOCUS9311</name>
</gene>
<keyword evidence="3" id="KW-0472">Membrane</keyword>
<evidence type="ECO:0000313" key="5">
    <source>
        <dbReference type="EMBL" id="CAG7720018.1"/>
    </source>
</evidence>
<dbReference type="GO" id="GO:0005615">
    <property type="term" value="C:extracellular space"/>
    <property type="evidence" value="ECO:0007669"/>
    <property type="project" value="TreeGrafter"/>
</dbReference>
<dbReference type="SMART" id="SM00192">
    <property type="entry name" value="LDLa"/>
    <property type="match status" value="2"/>
</dbReference>
<feature type="disulfide bond" evidence="2">
    <location>
        <begin position="1207"/>
        <end position="1225"/>
    </location>
</feature>
<evidence type="ECO:0000313" key="6">
    <source>
        <dbReference type="Proteomes" id="UP000708208"/>
    </source>
</evidence>
<dbReference type="InterPro" id="IPR001254">
    <property type="entry name" value="Trypsin_dom"/>
</dbReference>
<feature type="disulfide bond" evidence="2">
    <location>
        <begin position="1200"/>
        <end position="1212"/>
    </location>
</feature>